<feature type="region of interest" description="Disordered" evidence="1">
    <location>
        <begin position="29"/>
        <end position="73"/>
    </location>
</feature>
<sequence length="112" mass="12405">MANTRDEIFLGIKMMNLKHCHARGSHTLAQGQVRRDTPSAQQNACSSSISRQGQARGTPTLAHRHARRNSKSRVMEGMTQLPSRCVGMCQVALIAAMRQGFQNGKKVDFLLQ</sequence>
<gene>
    <name evidence="2" type="ORF">HAX54_031816</name>
</gene>
<keyword evidence="3" id="KW-1185">Reference proteome</keyword>
<organism evidence="2 3">
    <name type="scientific">Datura stramonium</name>
    <name type="common">Jimsonweed</name>
    <name type="synonym">Common thornapple</name>
    <dbReference type="NCBI Taxonomy" id="4076"/>
    <lineage>
        <taxon>Eukaryota</taxon>
        <taxon>Viridiplantae</taxon>
        <taxon>Streptophyta</taxon>
        <taxon>Embryophyta</taxon>
        <taxon>Tracheophyta</taxon>
        <taxon>Spermatophyta</taxon>
        <taxon>Magnoliopsida</taxon>
        <taxon>eudicotyledons</taxon>
        <taxon>Gunneridae</taxon>
        <taxon>Pentapetalae</taxon>
        <taxon>asterids</taxon>
        <taxon>lamiids</taxon>
        <taxon>Solanales</taxon>
        <taxon>Solanaceae</taxon>
        <taxon>Solanoideae</taxon>
        <taxon>Datureae</taxon>
        <taxon>Datura</taxon>
    </lineage>
</organism>
<dbReference type="EMBL" id="JACEIK010000403">
    <property type="protein sequence ID" value="MCD7456456.1"/>
    <property type="molecule type" value="Genomic_DNA"/>
</dbReference>
<comment type="caution">
    <text evidence="2">The sequence shown here is derived from an EMBL/GenBank/DDBJ whole genome shotgun (WGS) entry which is preliminary data.</text>
</comment>
<accession>A0ABS8SC82</accession>
<proteinExistence type="predicted"/>
<protein>
    <submittedName>
        <fullName evidence="2">Uncharacterized protein</fullName>
    </submittedName>
</protein>
<evidence type="ECO:0000256" key="1">
    <source>
        <dbReference type="SAM" id="MobiDB-lite"/>
    </source>
</evidence>
<reference evidence="2 3" key="1">
    <citation type="journal article" date="2021" name="BMC Genomics">
        <title>Datura genome reveals duplications of psychoactive alkaloid biosynthetic genes and high mutation rate following tissue culture.</title>
        <authorList>
            <person name="Rajewski A."/>
            <person name="Carter-House D."/>
            <person name="Stajich J."/>
            <person name="Litt A."/>
        </authorList>
    </citation>
    <scope>NUCLEOTIDE SEQUENCE [LARGE SCALE GENOMIC DNA]</scope>
    <source>
        <strain evidence="2">AR-01</strain>
    </source>
</reference>
<evidence type="ECO:0000313" key="3">
    <source>
        <dbReference type="Proteomes" id="UP000823775"/>
    </source>
</evidence>
<evidence type="ECO:0000313" key="2">
    <source>
        <dbReference type="EMBL" id="MCD7456456.1"/>
    </source>
</evidence>
<feature type="compositionally biased region" description="Polar residues" evidence="1">
    <location>
        <begin position="38"/>
        <end position="57"/>
    </location>
</feature>
<feature type="non-terminal residue" evidence="2">
    <location>
        <position position="112"/>
    </location>
</feature>
<feature type="compositionally biased region" description="Basic residues" evidence="1">
    <location>
        <begin position="62"/>
        <end position="71"/>
    </location>
</feature>
<name>A0ABS8SC82_DATST</name>
<dbReference type="Proteomes" id="UP000823775">
    <property type="component" value="Unassembled WGS sequence"/>
</dbReference>